<dbReference type="Proteomes" id="UP000639274">
    <property type="component" value="Chromosome"/>
</dbReference>
<protein>
    <submittedName>
        <fullName evidence="1">Uncharacterized protein</fullName>
    </submittedName>
</protein>
<sequence length="67" mass="7684">MNKVKLHNPQHWTEERLYAYANAGPERNTHFASVRPGVVVDRITDGGEEPTQQIGEPDSWGVRIQLW</sequence>
<organism evidence="1 2">
    <name type="scientific">Agrilutibacter solisilvae</name>
    <dbReference type="NCBI Taxonomy" id="2763317"/>
    <lineage>
        <taxon>Bacteria</taxon>
        <taxon>Pseudomonadati</taxon>
        <taxon>Pseudomonadota</taxon>
        <taxon>Gammaproteobacteria</taxon>
        <taxon>Lysobacterales</taxon>
        <taxon>Lysobacteraceae</taxon>
        <taxon>Agrilutibacter</taxon>
    </lineage>
</organism>
<dbReference type="AlphaFoldDB" id="A0A975ARY3"/>
<dbReference type="EMBL" id="CP071518">
    <property type="protein sequence ID" value="QSX77514.1"/>
    <property type="molecule type" value="Genomic_DNA"/>
</dbReference>
<evidence type="ECO:0000313" key="2">
    <source>
        <dbReference type="Proteomes" id="UP000639274"/>
    </source>
</evidence>
<gene>
    <name evidence="1" type="ORF">I8J32_012210</name>
</gene>
<dbReference type="KEGG" id="lsf:I8J32_012210"/>
<accession>A0A975ARY3</accession>
<proteinExistence type="predicted"/>
<keyword evidence="2" id="KW-1185">Reference proteome</keyword>
<name>A0A975ARY3_9GAMM</name>
<dbReference type="RefSeq" id="WP_200612544.1">
    <property type="nucleotide sequence ID" value="NZ_CP071518.1"/>
</dbReference>
<reference evidence="1 2" key="1">
    <citation type="submission" date="2021-03" db="EMBL/GenBank/DDBJ databases">
        <title>Lysobacter sp. nov. isolated from soil of gangwondo yeongwol, south Korea.</title>
        <authorList>
            <person name="Kim K.R."/>
            <person name="Kim K.H."/>
            <person name="Jeon C.O."/>
        </authorList>
    </citation>
    <scope>NUCLEOTIDE SEQUENCE [LARGE SCALE GENOMIC DNA]</scope>
    <source>
        <strain evidence="1 2">R19</strain>
    </source>
</reference>
<evidence type="ECO:0000313" key="1">
    <source>
        <dbReference type="EMBL" id="QSX77514.1"/>
    </source>
</evidence>